<dbReference type="STRING" id="608538.HTH_0158"/>
<keyword evidence="1" id="KW-1133">Transmembrane helix</keyword>
<dbReference type="KEGG" id="hth:HTH_0158"/>
<dbReference type="KEGG" id="hte:Hydth_0159"/>
<dbReference type="OrthoDB" id="1068411at2"/>
<feature type="transmembrane region" description="Helical" evidence="1">
    <location>
        <begin position="227"/>
        <end position="250"/>
    </location>
</feature>
<feature type="transmembrane region" description="Helical" evidence="1">
    <location>
        <begin position="16"/>
        <end position="34"/>
    </location>
</feature>
<dbReference type="EMBL" id="AP011112">
    <property type="protein sequence ID" value="BAI68625.1"/>
    <property type="molecule type" value="Genomic_DNA"/>
</dbReference>
<organism evidence="2 3">
    <name type="scientific">Hydrogenobacter thermophilus (strain DSM 6534 / IAM 12695 / TK-6)</name>
    <dbReference type="NCBI Taxonomy" id="608538"/>
    <lineage>
        <taxon>Bacteria</taxon>
        <taxon>Pseudomonadati</taxon>
        <taxon>Aquificota</taxon>
        <taxon>Aquificia</taxon>
        <taxon>Aquificales</taxon>
        <taxon>Aquificaceae</taxon>
        <taxon>Hydrogenobacter</taxon>
    </lineage>
</organism>
<feature type="transmembrane region" description="Helical" evidence="1">
    <location>
        <begin position="89"/>
        <end position="113"/>
    </location>
</feature>
<dbReference type="Proteomes" id="UP000002574">
    <property type="component" value="Chromosome"/>
</dbReference>
<dbReference type="Pfam" id="PF12679">
    <property type="entry name" value="ABC2_membrane_2"/>
    <property type="match status" value="1"/>
</dbReference>
<dbReference type="eggNOG" id="COG1277">
    <property type="taxonomic scope" value="Bacteria"/>
</dbReference>
<dbReference type="RefSeq" id="WP_012962808.1">
    <property type="nucleotide sequence ID" value="NC_013799.1"/>
</dbReference>
<feature type="transmembrane region" description="Helical" evidence="1">
    <location>
        <begin position="46"/>
        <end position="69"/>
    </location>
</feature>
<feature type="transmembrane region" description="Helical" evidence="1">
    <location>
        <begin position="125"/>
        <end position="145"/>
    </location>
</feature>
<keyword evidence="1" id="KW-0472">Membrane</keyword>
<keyword evidence="3" id="KW-1185">Reference proteome</keyword>
<sequence>MFVKLTKYIFYDLLKSRWVLATFFFYALVVYILLEFGRSVEKAVVSYGNLSSLSLSLFSLLLSTTYLYSNRNFFEFLLSQPVKRSTLMLSINVSLSLSLSISYLLGSLLPFYYLVGYNQGFFRCVLLNLFLVPLFVSLGILSSLLVEDRIRGFGFSLFLWLFFCVFYDAILLYLVIALSDYPVEKMLLTLTLLNPIDLLRLTLLMEVGLYELMGFVGRWLANYLKDLWFLPALLSALYTLLVFLLNLSVFKRRDF</sequence>
<feature type="transmembrane region" description="Helical" evidence="1">
    <location>
        <begin position="157"/>
        <end position="178"/>
    </location>
</feature>
<proteinExistence type="predicted"/>
<protein>
    <submittedName>
        <fullName evidence="2">NosY protein</fullName>
    </submittedName>
</protein>
<name>D3DFM3_HYDTT</name>
<accession>D3DFM3</accession>
<feature type="transmembrane region" description="Helical" evidence="1">
    <location>
        <begin position="198"/>
        <end position="221"/>
    </location>
</feature>
<dbReference type="AlphaFoldDB" id="D3DFM3"/>
<reference evidence="2 3" key="1">
    <citation type="journal article" date="2010" name="J. Bacteriol.">
        <title>Complete genome sequence of the thermophilic, obligately chemolithoautotrophic hydrogen-oxidizing bacterium Hydrogenobacter thermophilus TK-6.</title>
        <authorList>
            <person name="Arai H."/>
            <person name="Kanbe H."/>
            <person name="Ishii M."/>
            <person name="Igarashi Y."/>
        </authorList>
    </citation>
    <scope>NUCLEOTIDE SEQUENCE [LARGE SCALE GENOMIC DNA]</scope>
    <source>
        <strain evidence="3">DSM 6534 / IAM 12695 / TK-6 [Tokyo]</strain>
    </source>
</reference>
<evidence type="ECO:0000313" key="3">
    <source>
        <dbReference type="Proteomes" id="UP000002574"/>
    </source>
</evidence>
<evidence type="ECO:0000313" key="2">
    <source>
        <dbReference type="EMBL" id="BAI68625.1"/>
    </source>
</evidence>
<gene>
    <name evidence="2" type="primary">nosY</name>
    <name evidence="2" type="ordered locus">HTH_0158</name>
</gene>
<keyword evidence="1" id="KW-0812">Transmembrane</keyword>
<evidence type="ECO:0000256" key="1">
    <source>
        <dbReference type="SAM" id="Phobius"/>
    </source>
</evidence>